<comment type="similarity">
    <text evidence="1 2">Belongs to the UPF0301 (AlgH) family.</text>
</comment>
<accession>A0A1Z4VVF6</accession>
<dbReference type="PANTHER" id="PTHR30327:SF1">
    <property type="entry name" value="UPF0301 PROTEIN YQGE"/>
    <property type="match status" value="1"/>
</dbReference>
<dbReference type="KEGG" id="ttc:FOKN1_3011"/>
<evidence type="ECO:0000313" key="3">
    <source>
        <dbReference type="EMBL" id="BAZ95368.1"/>
    </source>
</evidence>
<proteinExistence type="inferred from homology"/>
<dbReference type="PANTHER" id="PTHR30327">
    <property type="entry name" value="UNCHARACTERIZED PROTEIN YQGE"/>
    <property type="match status" value="1"/>
</dbReference>
<dbReference type="OrthoDB" id="9807486at2"/>
<name>A0A1Z4VVF6_9GAMM</name>
<sequence>MAESPYLANHFLIAMPGLADPNFFHTVTYICEHDADGAMGLVINRPLDMRLDDVFEHMQLEASDPFIADLPVYQGGPVQPERGFILHQPLGQWEATMQVTEDTGVTASQDILAAMAEGRGPSRALVALGYAGWGAGQLEHEMAENAWLSGPADPRVIFDTPVEKRWEAAAALIGVDVKLLSGDAGHA</sequence>
<evidence type="ECO:0000256" key="1">
    <source>
        <dbReference type="ARBA" id="ARBA00009600"/>
    </source>
</evidence>
<dbReference type="Proteomes" id="UP000218765">
    <property type="component" value="Chromosome"/>
</dbReference>
<organism evidence="3 4">
    <name type="scientific">Thiohalobacter thiocyanaticus</name>
    <dbReference type="NCBI Taxonomy" id="585455"/>
    <lineage>
        <taxon>Bacteria</taxon>
        <taxon>Pseudomonadati</taxon>
        <taxon>Pseudomonadota</taxon>
        <taxon>Gammaproteobacteria</taxon>
        <taxon>Thiohalobacterales</taxon>
        <taxon>Thiohalobacteraceae</taxon>
        <taxon>Thiohalobacter</taxon>
    </lineage>
</organism>
<dbReference type="NCBIfam" id="NF001266">
    <property type="entry name" value="PRK00228.1-1"/>
    <property type="match status" value="1"/>
</dbReference>
<dbReference type="GO" id="GO:0005829">
    <property type="term" value="C:cytosol"/>
    <property type="evidence" value="ECO:0007669"/>
    <property type="project" value="TreeGrafter"/>
</dbReference>
<dbReference type="InterPro" id="IPR003774">
    <property type="entry name" value="AlgH-like"/>
</dbReference>
<dbReference type="EMBL" id="AP018052">
    <property type="protein sequence ID" value="BAZ95368.1"/>
    <property type="molecule type" value="Genomic_DNA"/>
</dbReference>
<evidence type="ECO:0000256" key="2">
    <source>
        <dbReference type="HAMAP-Rule" id="MF_00758"/>
    </source>
</evidence>
<dbReference type="AlphaFoldDB" id="A0A1Z4VVF6"/>
<dbReference type="Gene3D" id="3.40.1740.10">
    <property type="entry name" value="VC0467-like"/>
    <property type="match status" value="1"/>
</dbReference>
<protein>
    <recommendedName>
        <fullName evidence="2">UPF0301 protein FOKN1_3011</fullName>
    </recommendedName>
</protein>
<reference evidence="3 4" key="1">
    <citation type="submission" date="2017-05" db="EMBL/GenBank/DDBJ databases">
        <title>Thiocyanate degradation by Thiohalobacter thiocyanaticus FOKN1.</title>
        <authorList>
            <person name="Oshiki M."/>
            <person name="Fukushima T."/>
            <person name="Kawano S."/>
            <person name="Nakagawa J."/>
        </authorList>
    </citation>
    <scope>NUCLEOTIDE SEQUENCE [LARGE SCALE GENOMIC DNA]</scope>
    <source>
        <strain evidence="3 4">FOKN1</strain>
    </source>
</reference>
<evidence type="ECO:0000313" key="4">
    <source>
        <dbReference type="Proteomes" id="UP000218765"/>
    </source>
</evidence>
<dbReference type="HAMAP" id="MF_00758">
    <property type="entry name" value="UPF0301"/>
    <property type="match status" value="1"/>
</dbReference>
<dbReference type="RefSeq" id="WP_096367359.1">
    <property type="nucleotide sequence ID" value="NZ_AP018052.1"/>
</dbReference>
<dbReference type="SUPFAM" id="SSF143456">
    <property type="entry name" value="VC0467-like"/>
    <property type="match status" value="1"/>
</dbReference>
<dbReference type="Pfam" id="PF02622">
    <property type="entry name" value="DUF179"/>
    <property type="match status" value="1"/>
</dbReference>
<keyword evidence="4" id="KW-1185">Reference proteome</keyword>
<gene>
    <name evidence="3" type="ORF">FOKN1_3011</name>
</gene>